<feature type="domain" description="D-isomer specific 2-hydroxyacid dehydrogenase NAD-binding" evidence="4">
    <location>
        <begin position="255"/>
        <end position="381"/>
    </location>
</feature>
<evidence type="ECO:0000256" key="3">
    <source>
        <dbReference type="SAM" id="MobiDB-lite"/>
    </source>
</evidence>
<dbReference type="GO" id="GO:0030267">
    <property type="term" value="F:glyoxylate reductase (NADPH) activity"/>
    <property type="evidence" value="ECO:0007669"/>
    <property type="project" value="TreeGrafter"/>
</dbReference>
<accession>A0A8H7ZRG3</accession>
<evidence type="ECO:0000256" key="2">
    <source>
        <dbReference type="ARBA" id="ARBA00023002"/>
    </source>
</evidence>
<proteinExistence type="inferred from homology"/>
<dbReference type="GO" id="GO:0005829">
    <property type="term" value="C:cytosol"/>
    <property type="evidence" value="ECO:0007669"/>
    <property type="project" value="TreeGrafter"/>
</dbReference>
<dbReference type="GO" id="GO:0016618">
    <property type="term" value="F:hydroxypyruvate reductase [NAD(P)H] activity"/>
    <property type="evidence" value="ECO:0007669"/>
    <property type="project" value="TreeGrafter"/>
</dbReference>
<feature type="non-terminal residue" evidence="5">
    <location>
        <position position="381"/>
    </location>
</feature>
<gene>
    <name evidence="5" type="ORF">BJ554DRAFT_2039</name>
</gene>
<dbReference type="EMBL" id="JAEFCI010009376">
    <property type="protein sequence ID" value="KAG5457849.1"/>
    <property type="molecule type" value="Genomic_DNA"/>
</dbReference>
<evidence type="ECO:0000313" key="6">
    <source>
        <dbReference type="Proteomes" id="UP000673691"/>
    </source>
</evidence>
<dbReference type="Pfam" id="PF02826">
    <property type="entry name" value="2-Hacid_dh_C"/>
    <property type="match status" value="1"/>
</dbReference>
<keyword evidence="2" id="KW-0560">Oxidoreductase</keyword>
<protein>
    <submittedName>
        <fullName evidence="5">D-isomer specific 2-hydroxyacid dehydrogenase</fullName>
    </submittedName>
</protein>
<dbReference type="PANTHER" id="PTHR10996">
    <property type="entry name" value="2-HYDROXYACID DEHYDROGENASE-RELATED"/>
    <property type="match status" value="1"/>
</dbReference>
<dbReference type="SUPFAM" id="SSF52283">
    <property type="entry name" value="Formate/glycerate dehydrogenase catalytic domain-like"/>
    <property type="match status" value="1"/>
</dbReference>
<organism evidence="5 6">
    <name type="scientific">Olpidium bornovanus</name>
    <dbReference type="NCBI Taxonomy" id="278681"/>
    <lineage>
        <taxon>Eukaryota</taxon>
        <taxon>Fungi</taxon>
        <taxon>Fungi incertae sedis</taxon>
        <taxon>Olpidiomycota</taxon>
        <taxon>Olpidiomycotina</taxon>
        <taxon>Olpidiomycetes</taxon>
        <taxon>Olpidiales</taxon>
        <taxon>Olpidiaceae</taxon>
        <taxon>Olpidium</taxon>
    </lineage>
</organism>
<dbReference type="InterPro" id="IPR006140">
    <property type="entry name" value="D-isomer_DH_NAD-bd"/>
</dbReference>
<reference evidence="5 6" key="1">
    <citation type="journal article" name="Sci. Rep.">
        <title>Genome-scale phylogenetic analyses confirm Olpidium as the closest living zoosporic fungus to the non-flagellated, terrestrial fungi.</title>
        <authorList>
            <person name="Chang Y."/>
            <person name="Rochon D."/>
            <person name="Sekimoto S."/>
            <person name="Wang Y."/>
            <person name="Chovatia M."/>
            <person name="Sandor L."/>
            <person name="Salamov A."/>
            <person name="Grigoriev I.V."/>
            <person name="Stajich J.E."/>
            <person name="Spatafora J.W."/>
        </authorList>
    </citation>
    <scope>NUCLEOTIDE SEQUENCE [LARGE SCALE GENOMIC DNA]</scope>
    <source>
        <strain evidence="5">S191</strain>
    </source>
</reference>
<dbReference type="InterPro" id="IPR050223">
    <property type="entry name" value="D-isomer_2-hydroxyacid_DH"/>
</dbReference>
<dbReference type="OrthoDB" id="9991913at2759"/>
<dbReference type="GO" id="GO:0051287">
    <property type="term" value="F:NAD binding"/>
    <property type="evidence" value="ECO:0007669"/>
    <property type="project" value="InterPro"/>
</dbReference>
<dbReference type="Gene3D" id="3.40.50.720">
    <property type="entry name" value="NAD(P)-binding Rossmann-like Domain"/>
    <property type="match status" value="2"/>
</dbReference>
<dbReference type="Proteomes" id="UP000673691">
    <property type="component" value="Unassembled WGS sequence"/>
</dbReference>
<evidence type="ECO:0000256" key="1">
    <source>
        <dbReference type="ARBA" id="ARBA00005854"/>
    </source>
</evidence>
<name>A0A8H7ZRG3_9FUNG</name>
<dbReference type="PANTHER" id="PTHR10996:SF257">
    <property type="entry name" value="GLYOXYLATE REDUCTASE 1"/>
    <property type="match status" value="1"/>
</dbReference>
<dbReference type="SUPFAM" id="SSF51735">
    <property type="entry name" value="NAD(P)-binding Rossmann-fold domains"/>
    <property type="match status" value="1"/>
</dbReference>
<comment type="similarity">
    <text evidence="1">Belongs to the D-isomer specific 2-hydroxyacid dehydrogenase family.</text>
</comment>
<comment type="caution">
    <text evidence="5">The sequence shown here is derived from an EMBL/GenBank/DDBJ whole genome shotgun (WGS) entry which is preliminary data.</text>
</comment>
<dbReference type="InterPro" id="IPR036291">
    <property type="entry name" value="NAD(P)-bd_dom_sf"/>
</dbReference>
<sequence>MHETCAAEALTALHGVDGVIGVIVVRRSSEPPPSQVAQHGLGLHGPRDQPAPADRPKQARGTRGLGPVEFPAGKPGRRQVGAGQAAEAFNLIQHKEATNLTREALLKNVKGEGKQQGGLVACAVIGRSEARSERKYRFSGKQAWTAACVLLQTKSTRSFWTLRPVIRLLRAESQSHFHNEVRPWARERDCPKLAVRSLAGNHTRPTPSTTEYCSGLHVNSVGYDHIDLKEAAARGIRVGHTPDVLTDAVAEISVALALMAARRLGKVGMWAAFRDSTLWLNESWAPTAHLGMQMTNKTVGIIGLGRIGLAVAHRIKPFTGGTPILYYSRTEHPELATQLSPPAVYISALQELLSSSDIVFVCCALTDQTRGLFDEKTFQHM</sequence>
<evidence type="ECO:0000259" key="4">
    <source>
        <dbReference type="Pfam" id="PF02826"/>
    </source>
</evidence>
<keyword evidence="6" id="KW-1185">Reference proteome</keyword>
<dbReference type="AlphaFoldDB" id="A0A8H7ZRG3"/>
<feature type="region of interest" description="Disordered" evidence="3">
    <location>
        <begin position="30"/>
        <end position="78"/>
    </location>
</feature>
<evidence type="ECO:0000313" key="5">
    <source>
        <dbReference type="EMBL" id="KAG5457849.1"/>
    </source>
</evidence>